<dbReference type="Pfam" id="PF13462">
    <property type="entry name" value="Thioredoxin_4"/>
    <property type="match status" value="1"/>
</dbReference>
<dbReference type="EMBL" id="JAPTMY010000012">
    <property type="protein sequence ID" value="MCZ0857757.1"/>
    <property type="molecule type" value="Genomic_DNA"/>
</dbReference>
<dbReference type="Proteomes" id="UP001072034">
    <property type="component" value="Unassembled WGS sequence"/>
</dbReference>
<keyword evidence="5" id="KW-1185">Reference proteome</keyword>
<comment type="caution">
    <text evidence="4">The sequence shown here is derived from an EMBL/GenBank/DDBJ whole genome shotgun (WGS) entry which is preliminary data.</text>
</comment>
<organism evidence="4 5">
    <name type="scientific">Actinomyces israelii</name>
    <dbReference type="NCBI Taxonomy" id="1659"/>
    <lineage>
        <taxon>Bacteria</taxon>
        <taxon>Bacillati</taxon>
        <taxon>Actinomycetota</taxon>
        <taxon>Actinomycetes</taxon>
        <taxon>Actinomycetales</taxon>
        <taxon>Actinomycetaceae</taxon>
        <taxon>Actinomyces</taxon>
    </lineage>
</organism>
<dbReference type="SUPFAM" id="SSF52833">
    <property type="entry name" value="Thioredoxin-like"/>
    <property type="match status" value="1"/>
</dbReference>
<feature type="compositionally biased region" description="Basic and acidic residues" evidence="1">
    <location>
        <begin position="9"/>
        <end position="18"/>
    </location>
</feature>
<evidence type="ECO:0000313" key="5">
    <source>
        <dbReference type="Proteomes" id="UP001072034"/>
    </source>
</evidence>
<dbReference type="Gene3D" id="3.40.30.10">
    <property type="entry name" value="Glutaredoxin"/>
    <property type="match status" value="1"/>
</dbReference>
<reference evidence="4" key="1">
    <citation type="submission" date="2022-10" db="EMBL/GenBank/DDBJ databases">
        <title>Genome sequence of Actinomyces israelii ATCC 10048.</title>
        <authorList>
            <person name="Watt R.M."/>
            <person name="Tong W.M."/>
        </authorList>
    </citation>
    <scope>NUCLEOTIDE SEQUENCE</scope>
    <source>
        <strain evidence="4">ATCC 10048</strain>
    </source>
</reference>
<dbReference type="InterPro" id="IPR036249">
    <property type="entry name" value="Thioredoxin-like_sf"/>
</dbReference>
<accession>A0ABT4I923</accession>
<evidence type="ECO:0000256" key="1">
    <source>
        <dbReference type="SAM" id="MobiDB-lite"/>
    </source>
</evidence>
<feature type="transmembrane region" description="Helical" evidence="2">
    <location>
        <begin position="41"/>
        <end position="63"/>
    </location>
</feature>
<dbReference type="InterPro" id="IPR012336">
    <property type="entry name" value="Thioredoxin-like_fold"/>
</dbReference>
<keyword evidence="2" id="KW-1133">Transmembrane helix</keyword>
<sequence length="269" mass="29034">MASNTPRPTKAERREAARAKAQALRLEQEKRERRAKVTRRVLIGAGAVAVVGGAAGLVTASVLKKRRKLAVNSQGIPYLVRSDDGAWTYGKNSVIDTTNEGAAVLDVFFDYACPHCAEFDALHADEISTLLDDGKITLVLHPCKILNQDWTDLVMNAVGLVMDKDSDKVLAYHNAVFEEFVSMVQARDGSRQTVATLVSVAEKTGVDGDVTAHLKNTITDRVYARWTDLGTSAFTDKGLKGTPTIMLDGETVDLSKLSSADSLTKLIGG</sequence>
<feature type="domain" description="Thioredoxin-like fold" evidence="3">
    <location>
        <begin position="104"/>
        <end position="266"/>
    </location>
</feature>
<dbReference type="RefSeq" id="WP_268917286.1">
    <property type="nucleotide sequence ID" value="NZ_JAPTMY010000012.1"/>
</dbReference>
<evidence type="ECO:0000313" key="4">
    <source>
        <dbReference type="EMBL" id="MCZ0857757.1"/>
    </source>
</evidence>
<keyword evidence="2" id="KW-0472">Membrane</keyword>
<protein>
    <submittedName>
        <fullName evidence="4">Thioredoxin domain-containing protein</fullName>
    </submittedName>
</protein>
<name>A0ABT4I923_9ACTO</name>
<gene>
    <name evidence="4" type="ORF">OHJ16_06835</name>
</gene>
<evidence type="ECO:0000259" key="3">
    <source>
        <dbReference type="Pfam" id="PF13462"/>
    </source>
</evidence>
<proteinExistence type="predicted"/>
<evidence type="ECO:0000256" key="2">
    <source>
        <dbReference type="SAM" id="Phobius"/>
    </source>
</evidence>
<keyword evidence="2" id="KW-0812">Transmembrane</keyword>
<feature type="region of interest" description="Disordered" evidence="1">
    <location>
        <begin position="1"/>
        <end position="29"/>
    </location>
</feature>